<dbReference type="Pfam" id="PF01593">
    <property type="entry name" value="Amino_oxidase"/>
    <property type="match status" value="1"/>
</dbReference>
<dbReference type="AlphaFoldDB" id="A0A1X2E4H9"/>
<comment type="function">
    <text evidence="1">Probable oxidoreductase that may play a role as regulator of mitochondrial function.</text>
</comment>
<evidence type="ECO:0000313" key="6">
    <source>
        <dbReference type="Proteomes" id="UP000193317"/>
    </source>
</evidence>
<keyword evidence="6" id="KW-1185">Reference proteome</keyword>
<accession>A0A1X2E4H9</accession>
<protein>
    <recommendedName>
        <fullName evidence="3">Pyridine nucleotide-disulfide oxidoreductase domain-containing protein 2</fullName>
    </recommendedName>
</protein>
<comment type="subunit">
    <text evidence="2">Interacts with COX5B; this interaction may contribute to localize PYROXD2 to the inner face of the inner mitochondrial membrane.</text>
</comment>
<proteinExistence type="predicted"/>
<dbReference type="PANTHER" id="PTHR10668">
    <property type="entry name" value="PHYTOENE DEHYDROGENASE"/>
    <property type="match status" value="1"/>
</dbReference>
<dbReference type="PANTHER" id="PTHR10668:SF105">
    <property type="entry name" value="DEHYDROGENASE-RELATED"/>
    <property type="match status" value="1"/>
</dbReference>
<evidence type="ECO:0000256" key="1">
    <source>
        <dbReference type="ARBA" id="ARBA00037217"/>
    </source>
</evidence>
<dbReference type="Gene3D" id="3.50.50.60">
    <property type="entry name" value="FAD/NAD(P)-binding domain"/>
    <property type="match status" value="2"/>
</dbReference>
<dbReference type="OrthoDB" id="833207at2"/>
<sequence length="548" mass="58366">MPAAPCGHGRTFRAQSGPVTVETADAVVIGAGHHGLVAASMLADAGWDVLVLEAQPDAGGAVRSAEVTPGYVTDLFSSFYPMTVASPAMAALQLEDHGLKWSHAPAVVGHPRSATDDDPPVLYRDPARTAAEFERRDHADGENWWRVVALWNKIKSPLLDAMLSPFPPVRATIQLLRRLGTAEAVRLAHLLVQPANTMVDRLFVGEAPRMLLLGNAMHADIPPDAPGSGVMGFLMTMLGQDCGWPVPVGGSGQLTAALVNRACSAGAKIEYHQNVSRIQVRGGRAVAVTTSAGRTVRARRAIVANVTAPRLFCDMLPADAVPRSLRGELEHYVWDPPVVKVNYALDGPIPWRSNSLHSVGTVHLGADADGLVRWMADLNTRVVPEHPFMLLGQTTTADSTRSPKGTESVWAYTHLPRNIADDAAAERLAKSVDHVIEEHAPGFGARVIHRFVQRPSDLEASDANLHLGALNGGTAQLQQMLIFRPAAGMGRAETPVERLYLGSASATPGGSVHGACGRNAAQAALSADGVTGWPRRTMRRAVTSLLTK</sequence>
<evidence type="ECO:0000256" key="3">
    <source>
        <dbReference type="ARBA" id="ARBA00040298"/>
    </source>
</evidence>
<organism evidence="5 6">
    <name type="scientific">Mycobacterium szulgai</name>
    <dbReference type="NCBI Taxonomy" id="1787"/>
    <lineage>
        <taxon>Bacteria</taxon>
        <taxon>Bacillati</taxon>
        <taxon>Actinomycetota</taxon>
        <taxon>Actinomycetes</taxon>
        <taxon>Mycobacteriales</taxon>
        <taxon>Mycobacteriaceae</taxon>
        <taxon>Mycobacterium</taxon>
    </lineage>
</organism>
<gene>
    <name evidence="5" type="ORF">AWC27_06855</name>
</gene>
<dbReference type="InterPro" id="IPR002937">
    <property type="entry name" value="Amino_oxidase"/>
</dbReference>
<feature type="domain" description="Amine oxidase" evidence="4">
    <location>
        <begin position="35"/>
        <end position="523"/>
    </location>
</feature>
<dbReference type="GO" id="GO:0016491">
    <property type="term" value="F:oxidoreductase activity"/>
    <property type="evidence" value="ECO:0007669"/>
    <property type="project" value="InterPro"/>
</dbReference>
<evidence type="ECO:0000256" key="2">
    <source>
        <dbReference type="ARBA" id="ARBA00038825"/>
    </source>
</evidence>
<dbReference type="EMBL" id="LQPW01000140">
    <property type="protein sequence ID" value="ORW94799.1"/>
    <property type="molecule type" value="Genomic_DNA"/>
</dbReference>
<reference evidence="5 6" key="1">
    <citation type="submission" date="2016-01" db="EMBL/GenBank/DDBJ databases">
        <title>The new phylogeny of the genus Mycobacterium.</title>
        <authorList>
            <person name="Tarcisio F."/>
            <person name="Conor M."/>
            <person name="Antonella G."/>
            <person name="Elisabetta G."/>
            <person name="Giulia F.S."/>
            <person name="Sara T."/>
            <person name="Anna F."/>
            <person name="Clotilde B."/>
            <person name="Roberto B."/>
            <person name="Veronica D.S."/>
            <person name="Fabio R."/>
            <person name="Monica P."/>
            <person name="Olivier J."/>
            <person name="Enrico T."/>
            <person name="Nicola S."/>
        </authorList>
    </citation>
    <scope>NUCLEOTIDE SEQUENCE [LARGE SCALE GENOMIC DNA]</scope>
    <source>
        <strain evidence="5 6">DSM 44166</strain>
    </source>
</reference>
<dbReference type="SUPFAM" id="SSF51905">
    <property type="entry name" value="FAD/NAD(P)-binding domain"/>
    <property type="match status" value="1"/>
</dbReference>
<dbReference type="STRING" id="1787.A5725_01015"/>
<dbReference type="InterPro" id="IPR036188">
    <property type="entry name" value="FAD/NAD-bd_sf"/>
</dbReference>
<evidence type="ECO:0000313" key="5">
    <source>
        <dbReference type="EMBL" id="ORW94799.1"/>
    </source>
</evidence>
<comment type="caution">
    <text evidence="5">The sequence shown here is derived from an EMBL/GenBank/DDBJ whole genome shotgun (WGS) entry which is preliminary data.</text>
</comment>
<dbReference type="Proteomes" id="UP000193317">
    <property type="component" value="Unassembled WGS sequence"/>
</dbReference>
<name>A0A1X2E4H9_MYCSZ</name>
<dbReference type="RefSeq" id="WP_085672077.1">
    <property type="nucleotide sequence ID" value="NZ_JACKRU010000673.1"/>
</dbReference>
<evidence type="ECO:0000259" key="4">
    <source>
        <dbReference type="Pfam" id="PF01593"/>
    </source>
</evidence>